<dbReference type="AlphaFoldDB" id="A0A1S1H8B3"/>
<dbReference type="PROSITE" id="PS51118">
    <property type="entry name" value="HTH_HXLR"/>
    <property type="match status" value="1"/>
</dbReference>
<dbReference type="Gene3D" id="1.10.10.10">
    <property type="entry name" value="Winged helix-like DNA-binding domain superfamily/Winged helix DNA-binding domain"/>
    <property type="match status" value="1"/>
</dbReference>
<dbReference type="RefSeq" id="WP_051128838.1">
    <property type="nucleotide sequence ID" value="NZ_MIPT01000001.1"/>
</dbReference>
<dbReference type="InterPro" id="IPR036388">
    <property type="entry name" value="WH-like_DNA-bd_sf"/>
</dbReference>
<dbReference type="Proteomes" id="UP000179467">
    <property type="component" value="Unassembled WGS sequence"/>
</dbReference>
<keyword evidence="6" id="KW-1185">Reference proteome</keyword>
<sequence>MAMRSADQIKRIVIQCSLPAALEAMGERWSFMILRATFNGLSHFEQFQTTLGIARNILANRLGRLVEHGILERRDCPEDRRKVEYRLTPKGEALLPTLIALRQWGEKWEAGVPNNPVLVDARDGKPVADVIVRAEDGRPLGLHDLRWVDRADLERAEARCIYTGEPIGAK</sequence>
<dbReference type="EMBL" id="MIPT01000001">
    <property type="protein sequence ID" value="OHT18429.1"/>
    <property type="molecule type" value="Genomic_DNA"/>
</dbReference>
<keyword evidence="1" id="KW-0805">Transcription regulation</keyword>
<accession>A0A1S1H8B3</accession>
<dbReference type="PANTHER" id="PTHR33204">
    <property type="entry name" value="TRANSCRIPTIONAL REGULATOR, MARR FAMILY"/>
    <property type="match status" value="1"/>
</dbReference>
<name>A0A1S1H8B3_9SPHN</name>
<dbReference type="OrthoDB" id="9782219at2"/>
<evidence type="ECO:0000256" key="3">
    <source>
        <dbReference type="ARBA" id="ARBA00023163"/>
    </source>
</evidence>
<keyword evidence="3" id="KW-0804">Transcription</keyword>
<evidence type="ECO:0000259" key="4">
    <source>
        <dbReference type="PROSITE" id="PS51118"/>
    </source>
</evidence>
<proteinExistence type="predicted"/>
<evidence type="ECO:0000256" key="1">
    <source>
        <dbReference type="ARBA" id="ARBA00023015"/>
    </source>
</evidence>
<evidence type="ECO:0000313" key="6">
    <source>
        <dbReference type="Proteomes" id="UP000179467"/>
    </source>
</evidence>
<dbReference type="PANTHER" id="PTHR33204:SF18">
    <property type="entry name" value="TRANSCRIPTIONAL REGULATORY PROTEIN"/>
    <property type="match status" value="1"/>
</dbReference>
<reference evidence="5 6" key="1">
    <citation type="submission" date="2016-09" db="EMBL/GenBank/DDBJ databases">
        <title>Metabolic pathway, cell adaptation mechanisms and a novel monoxygenase revealed through proteogenomic-transcription analysis of a Sphingomonas haloaromaticamans strain degrading the fungicide ortho-phenylphenol.</title>
        <authorList>
            <person name="Perruchon C."/>
            <person name="Papadopoulou E.S."/>
            <person name="Rousidou C."/>
            <person name="Vasileiadis S."/>
            <person name="Tanou G."/>
            <person name="Amoutzias G."/>
            <person name="Molassiotis A."/>
            <person name="Karpouzas D.G."/>
        </authorList>
    </citation>
    <scope>NUCLEOTIDE SEQUENCE [LARGE SCALE GENOMIC DNA]</scope>
    <source>
        <strain evidence="5 6">P3</strain>
    </source>
</reference>
<feature type="domain" description="HTH hxlR-type" evidence="4">
    <location>
        <begin position="16"/>
        <end position="113"/>
    </location>
</feature>
<organism evidence="5 6">
    <name type="scientific">Edaphosphingomonas haloaromaticamans</name>
    <dbReference type="NCBI Taxonomy" id="653954"/>
    <lineage>
        <taxon>Bacteria</taxon>
        <taxon>Pseudomonadati</taxon>
        <taxon>Pseudomonadota</taxon>
        <taxon>Alphaproteobacteria</taxon>
        <taxon>Sphingomonadales</taxon>
        <taxon>Rhizorhabdaceae</taxon>
        <taxon>Edaphosphingomonas</taxon>
    </lineage>
</organism>
<protein>
    <submittedName>
        <fullName evidence="5">HTH-type transcriptional activator HxlR</fullName>
    </submittedName>
</protein>
<comment type="caution">
    <text evidence="5">The sequence shown here is derived from an EMBL/GenBank/DDBJ whole genome shotgun (WGS) entry which is preliminary data.</text>
</comment>
<dbReference type="InterPro" id="IPR036390">
    <property type="entry name" value="WH_DNA-bd_sf"/>
</dbReference>
<keyword evidence="2" id="KW-0238">DNA-binding</keyword>
<evidence type="ECO:0000256" key="2">
    <source>
        <dbReference type="ARBA" id="ARBA00023125"/>
    </source>
</evidence>
<dbReference type="GO" id="GO:0003677">
    <property type="term" value="F:DNA binding"/>
    <property type="evidence" value="ECO:0007669"/>
    <property type="project" value="UniProtKB-KW"/>
</dbReference>
<dbReference type="Pfam" id="PF01638">
    <property type="entry name" value="HxlR"/>
    <property type="match status" value="1"/>
</dbReference>
<dbReference type="SUPFAM" id="SSF46785">
    <property type="entry name" value="Winged helix' DNA-binding domain"/>
    <property type="match status" value="1"/>
</dbReference>
<gene>
    <name evidence="5" type="primary">hxlR</name>
    <name evidence="5" type="ORF">BHE75_00400</name>
</gene>
<evidence type="ECO:0000313" key="5">
    <source>
        <dbReference type="EMBL" id="OHT18429.1"/>
    </source>
</evidence>
<dbReference type="InterPro" id="IPR002577">
    <property type="entry name" value="HTH_HxlR"/>
</dbReference>